<evidence type="ECO:0000313" key="19">
    <source>
        <dbReference type="Proteomes" id="UP000297452"/>
    </source>
</evidence>
<evidence type="ECO:0000256" key="17">
    <source>
        <dbReference type="SAM" id="SignalP"/>
    </source>
</evidence>
<dbReference type="GO" id="GO:0106073">
    <property type="term" value="F:dolichyl pyrophosphate Glc2Man9GlcNAc2 alpha-1,2-glucosyltransferase activity"/>
    <property type="evidence" value="ECO:0007669"/>
    <property type="project" value="UniProtKB-EC"/>
</dbReference>
<sequence length="592" mass="67073">MAGAISTLLVGVLTAVGRSDPSSRRGLGLKSALAAPLTVASLAGFWEYQVTKNVPEPYLDEVFHIPQAQAYCRWDYGTWDPKLTTPPGLYYFLPGKIYWWSHFLSIVSGFTTCNVHFLRTTNVIALTSIMMLAWKCRSLIIRAGAENRTDQSPKLISADSLHTAANIALFPPLFFFSGLYYTDVLSTCVVLYLYKQFLEQAESKNHKSWKNAAWFYLCGVLALCMRQTNIFWAAVILGGMEAVRTMKGTYRPTAPSLRHHHASSTEEYLKEVYEIIKPEHPHDPPLHAAGLEDFVLTPLSIIWNTITRLPTILIQLIPHISLLITFGAFVFINGGVVLGDKSNHVATIHLSQLLYLWPFIAFFSFPLLIPALFSFLLNSIDNILHPSKFLTSSLNTRIRALITFSLILASLLGSLAIIEYNTIIHPFTLADNRHYIFYVFRYSILRHPLIRYLLAPIYIFCFFLIFKTLSGTSPEYTSPPKKETPNKPHNPSSTSTPLLPSTPLSTLFLLLLTTALSLITAPLVEPRYFILPFIFLRLHFPTLAISTSPKINIRLYGETIWYLLINGVTGYIFLYRGFEWTQEPGKVQRFMW</sequence>
<dbReference type="Pfam" id="PF04922">
    <property type="entry name" value="DIE2_ALG10"/>
    <property type="match status" value="1"/>
</dbReference>
<dbReference type="OrthoDB" id="4769at2759"/>
<comment type="similarity">
    <text evidence="3">Belongs to the ALG10 glucosyltransferase family.</text>
</comment>
<keyword evidence="11 16" id="KW-0472">Membrane</keyword>
<evidence type="ECO:0000256" key="8">
    <source>
        <dbReference type="ARBA" id="ARBA00022692"/>
    </source>
</evidence>
<evidence type="ECO:0000256" key="3">
    <source>
        <dbReference type="ARBA" id="ARBA00010600"/>
    </source>
</evidence>
<dbReference type="UniPathway" id="UPA00378"/>
<keyword evidence="9" id="KW-0256">Endoplasmic reticulum</keyword>
<keyword evidence="7" id="KW-0808">Transferase</keyword>
<keyword evidence="8 16" id="KW-0812">Transmembrane</keyword>
<dbReference type="AlphaFoldDB" id="A0A4Z1IFU4"/>
<evidence type="ECO:0000256" key="10">
    <source>
        <dbReference type="ARBA" id="ARBA00022989"/>
    </source>
</evidence>
<feature type="signal peptide" evidence="17">
    <location>
        <begin position="1"/>
        <end position="19"/>
    </location>
</feature>
<dbReference type="STRING" id="278944.A0A4Z1IFU4"/>
<name>A0A4Z1IFU4_9HELO</name>
<feature type="transmembrane region" description="Helical" evidence="16">
    <location>
        <begin position="173"/>
        <end position="194"/>
    </location>
</feature>
<feature type="transmembrane region" description="Helical" evidence="16">
    <location>
        <begin position="214"/>
        <end position="237"/>
    </location>
</feature>
<evidence type="ECO:0000256" key="9">
    <source>
        <dbReference type="ARBA" id="ARBA00022824"/>
    </source>
</evidence>
<dbReference type="PANTHER" id="PTHR12989:SF10">
    <property type="entry name" value="DOL-P-GLC:GLC(2)MAN(9)GLCNAC(2)-PP-DOL ALPHA-1,2-GLUCOSYLTRANSFERASE-RELATED"/>
    <property type="match status" value="1"/>
</dbReference>
<protein>
    <recommendedName>
        <fullName evidence="5">Dol-P-Glc:Glc(2)Man(9)GlcNAc(2)-PP-Dol alpha-1,2-glucosyltransferase</fullName>
        <ecNumber evidence="4">2.4.1.256</ecNumber>
    </recommendedName>
    <alternativeName>
        <fullName evidence="12">Asparagine-linked glycosylation protein 10</fullName>
    </alternativeName>
</protein>
<dbReference type="GO" id="GO:0005789">
    <property type="term" value="C:endoplasmic reticulum membrane"/>
    <property type="evidence" value="ECO:0007669"/>
    <property type="project" value="UniProtKB-SubCell"/>
</dbReference>
<dbReference type="Proteomes" id="UP000297452">
    <property type="component" value="Unassembled WGS sequence"/>
</dbReference>
<gene>
    <name evidence="18" type="ORF">BOTNAR_0240g00200</name>
</gene>
<feature type="chain" id="PRO_5021271108" description="Dol-P-Glc:Glc(2)Man(9)GlcNAc(2)-PP-Dol alpha-1,2-glucosyltransferase" evidence="17">
    <location>
        <begin position="20"/>
        <end position="592"/>
    </location>
</feature>
<dbReference type="PIRSF" id="PIRSF028810">
    <property type="entry name" value="Alpha1_2_glucosyltferase_Alg10"/>
    <property type="match status" value="1"/>
</dbReference>
<keyword evidence="10 16" id="KW-1133">Transmembrane helix</keyword>
<feature type="transmembrane region" description="Helical" evidence="16">
    <location>
        <begin position="354"/>
        <end position="377"/>
    </location>
</feature>
<dbReference type="PANTHER" id="PTHR12989">
    <property type="entry name" value="ALPHA-1,2-GLUCOSYLTRANSFERASE ALG10"/>
    <property type="match status" value="1"/>
</dbReference>
<feature type="transmembrane region" description="Helical" evidence="16">
    <location>
        <begin position="559"/>
        <end position="578"/>
    </location>
</feature>
<evidence type="ECO:0000256" key="14">
    <source>
        <dbReference type="ARBA" id="ARBA00048064"/>
    </source>
</evidence>
<evidence type="ECO:0000256" key="16">
    <source>
        <dbReference type="SAM" id="Phobius"/>
    </source>
</evidence>
<evidence type="ECO:0000313" key="18">
    <source>
        <dbReference type="EMBL" id="TGO55663.1"/>
    </source>
</evidence>
<feature type="transmembrane region" description="Helical" evidence="16">
    <location>
        <begin position="504"/>
        <end position="523"/>
    </location>
</feature>
<keyword evidence="17" id="KW-0732">Signal</keyword>
<organism evidence="18 19">
    <name type="scientific">Botryotinia narcissicola</name>
    <dbReference type="NCBI Taxonomy" id="278944"/>
    <lineage>
        <taxon>Eukaryota</taxon>
        <taxon>Fungi</taxon>
        <taxon>Dikarya</taxon>
        <taxon>Ascomycota</taxon>
        <taxon>Pezizomycotina</taxon>
        <taxon>Leotiomycetes</taxon>
        <taxon>Helotiales</taxon>
        <taxon>Sclerotiniaceae</taxon>
        <taxon>Botryotinia</taxon>
    </lineage>
</organism>
<feature type="transmembrane region" description="Helical" evidence="16">
    <location>
        <begin position="449"/>
        <end position="466"/>
    </location>
</feature>
<evidence type="ECO:0000256" key="15">
    <source>
        <dbReference type="SAM" id="MobiDB-lite"/>
    </source>
</evidence>
<evidence type="ECO:0000256" key="13">
    <source>
        <dbReference type="ARBA" id="ARBA00044727"/>
    </source>
</evidence>
<proteinExistence type="inferred from homology"/>
<evidence type="ECO:0000256" key="12">
    <source>
        <dbReference type="ARBA" id="ARBA00032069"/>
    </source>
</evidence>
<evidence type="ECO:0000256" key="6">
    <source>
        <dbReference type="ARBA" id="ARBA00022676"/>
    </source>
</evidence>
<dbReference type="EMBL" id="PQXJ01000240">
    <property type="protein sequence ID" value="TGO55663.1"/>
    <property type="molecule type" value="Genomic_DNA"/>
</dbReference>
<evidence type="ECO:0000256" key="4">
    <source>
        <dbReference type="ARBA" id="ARBA00011967"/>
    </source>
</evidence>
<reference evidence="18 19" key="1">
    <citation type="submission" date="2017-12" db="EMBL/GenBank/DDBJ databases">
        <title>Comparative genomics of Botrytis spp.</title>
        <authorList>
            <person name="Valero-Jimenez C.A."/>
            <person name="Tapia P."/>
            <person name="Veloso J."/>
            <person name="Silva-Moreno E."/>
            <person name="Staats M."/>
            <person name="Valdes J.H."/>
            <person name="Van Kan J.A.L."/>
        </authorList>
    </citation>
    <scope>NUCLEOTIDE SEQUENCE [LARGE SCALE GENOMIC DNA]</scope>
    <source>
        <strain evidence="18 19">MUCL2120</strain>
    </source>
</reference>
<dbReference type="GO" id="GO:0006488">
    <property type="term" value="P:dolichol-linked oligosaccharide biosynthetic process"/>
    <property type="evidence" value="ECO:0007669"/>
    <property type="project" value="InterPro"/>
</dbReference>
<dbReference type="InterPro" id="IPR016900">
    <property type="entry name" value="Alg10"/>
</dbReference>
<evidence type="ECO:0000256" key="2">
    <source>
        <dbReference type="ARBA" id="ARBA00004922"/>
    </source>
</evidence>
<comment type="function">
    <text evidence="13">Dol-P-Glc:Glc(2)Man(9)GlcNAc(2)-PP-Dol alpha-1,2-glucosyltransferase that operates in the biosynthetic pathway of dolichol-linked oligosaccharides, the glycan precursors employed in protein asparagine (N)-glycosylation. The assembly of dolichol-linked oligosaccharides begins on the cytosolic side of the endoplasmic reticulum membrane and finishes in its lumen. The sequential addition of sugars to dolichol pyrophosphate produces dolichol-linked oligosaccharides containing fourteen sugars, including two GlcNAcs, nine mannoses and three glucoses. Once assembled, the oligosaccharide is transferred from the lipid to nascent proteins by oligosaccharyltransferases. In the lumen of the endoplasmic reticulum, adds the third and last glucose residue from dolichyl phosphate glucose (Dol-P-Glc) onto the lipid-linked oligosaccharide intermediate Glc(2)Man(9)GlcNAc(2)-PP-Dol to produce Glc(3)Man(9)GlcNAc(2)-PP-Dol.</text>
</comment>
<keyword evidence="6" id="KW-0328">Glycosyltransferase</keyword>
<feature type="transmembrane region" description="Helical" evidence="16">
    <location>
        <begin position="312"/>
        <end position="334"/>
    </location>
</feature>
<feature type="region of interest" description="Disordered" evidence="15">
    <location>
        <begin position="476"/>
        <end position="498"/>
    </location>
</feature>
<accession>A0A4Z1IFU4</accession>
<comment type="pathway">
    <text evidence="2">Protein modification; protein glycosylation.</text>
</comment>
<feature type="transmembrane region" description="Helical" evidence="16">
    <location>
        <begin position="529"/>
        <end position="547"/>
    </location>
</feature>
<comment type="subcellular location">
    <subcellularLocation>
        <location evidence="1">Endoplasmic reticulum membrane</location>
        <topology evidence="1">Multi-pass membrane protein</topology>
    </subcellularLocation>
</comment>
<evidence type="ECO:0000256" key="11">
    <source>
        <dbReference type="ARBA" id="ARBA00023136"/>
    </source>
</evidence>
<comment type="caution">
    <text evidence="18">The sequence shown here is derived from an EMBL/GenBank/DDBJ whole genome shotgun (WGS) entry which is preliminary data.</text>
</comment>
<comment type="catalytic activity">
    <reaction evidence="14">
        <text>an alpha-D-Glc-(1-&gt;3)-alpha-D-Glc-(1-&gt;3)-alpha-D-Man-(1-&gt;2)-alpha-D-Man-(1-&gt;2)-alpha-D-Man-(1-&gt;3)-[alpha-D-Man-(1-&gt;2)-alpha-D-Man-(1-&gt;3)-[alpha-D-Man-(1-&gt;2)-alpha-D-Man-(1-&gt;6)]-alpha-D-Man-(1-&gt;6)]-beta-D-Man-(1-&gt;4)-beta-D-GlcNAc-(1-&gt;4)-alpha-D-GlcNAc-diphospho-di-trans,poly-cis-dolichol + a di-trans,poly-cis-dolichyl beta-D-glucosyl phosphate = a alpha-D-Glc-(1-&gt;2)-alpha-D-Glc-(1-&gt;3)-alpha-D-Glc-(1-&gt;3)-alpha-D-Man-(1-&gt;2)-alpha-D-Man-(1-&gt;2)-alpha-D-Man-(1-&gt;3)-[alpha-D-Man-(1-&gt;2)-alpha-D-Man-(1-&gt;3)-[alpha-D-Man-(1-&gt;2)-alpha-D-Man-(1-&gt;6)]-alpha-D-Man-(1-&gt;6)]-beta-D-Man-(1-&gt;4)-beta-D-GlcNAc-(1-&gt;4)-alpha-D-GlcNAc-diphospho-di-trans,poly-cis-dolichol + a di-trans,poly-cis-dolichyl phosphate + H(+)</text>
        <dbReference type="Rhea" id="RHEA:29543"/>
        <dbReference type="Rhea" id="RHEA-COMP:19498"/>
        <dbReference type="Rhea" id="RHEA-COMP:19502"/>
        <dbReference type="Rhea" id="RHEA-COMP:19512"/>
        <dbReference type="Rhea" id="RHEA-COMP:19522"/>
        <dbReference type="ChEBI" id="CHEBI:15378"/>
        <dbReference type="ChEBI" id="CHEBI:57525"/>
        <dbReference type="ChEBI" id="CHEBI:57683"/>
        <dbReference type="ChEBI" id="CHEBI:132522"/>
        <dbReference type="ChEBI" id="CHEBI:132523"/>
        <dbReference type="EC" id="2.4.1.256"/>
    </reaction>
    <physiologicalReaction direction="left-to-right" evidence="14">
        <dbReference type="Rhea" id="RHEA:29544"/>
    </physiologicalReaction>
</comment>
<feature type="transmembrane region" description="Helical" evidence="16">
    <location>
        <begin position="398"/>
        <end position="418"/>
    </location>
</feature>
<evidence type="ECO:0000256" key="1">
    <source>
        <dbReference type="ARBA" id="ARBA00004477"/>
    </source>
</evidence>
<keyword evidence="19" id="KW-1185">Reference proteome</keyword>
<evidence type="ECO:0000256" key="7">
    <source>
        <dbReference type="ARBA" id="ARBA00022679"/>
    </source>
</evidence>
<dbReference type="EC" id="2.4.1.256" evidence="4"/>
<evidence type="ECO:0000256" key="5">
    <source>
        <dbReference type="ARBA" id="ARBA00018512"/>
    </source>
</evidence>